<feature type="domain" description="Mce/MlaD" evidence="3">
    <location>
        <begin position="37"/>
        <end position="110"/>
    </location>
</feature>
<evidence type="ECO:0000313" key="4">
    <source>
        <dbReference type="EMBL" id="SNR92356.1"/>
    </source>
</evidence>
<dbReference type="OrthoDB" id="5242119at2"/>
<keyword evidence="5" id="KW-1185">Reference proteome</keyword>
<feature type="chain" id="PRO_5012037230" evidence="2">
    <location>
        <begin position="23"/>
        <end position="450"/>
    </location>
</feature>
<feature type="compositionally biased region" description="Polar residues" evidence="1">
    <location>
        <begin position="401"/>
        <end position="411"/>
    </location>
</feature>
<accession>A0A239A9M2</accession>
<dbReference type="Proteomes" id="UP000198348">
    <property type="component" value="Unassembled WGS sequence"/>
</dbReference>
<feature type="signal peptide" evidence="2">
    <location>
        <begin position="1"/>
        <end position="22"/>
    </location>
</feature>
<evidence type="ECO:0000256" key="2">
    <source>
        <dbReference type="SAM" id="SignalP"/>
    </source>
</evidence>
<evidence type="ECO:0000256" key="1">
    <source>
        <dbReference type="SAM" id="MobiDB-lite"/>
    </source>
</evidence>
<gene>
    <name evidence="4" type="ORF">SAMN06265360_1348</name>
</gene>
<keyword evidence="2" id="KW-0732">Signal</keyword>
<dbReference type="InterPro" id="IPR003399">
    <property type="entry name" value="Mce/MlaD"/>
</dbReference>
<feature type="region of interest" description="Disordered" evidence="1">
    <location>
        <begin position="390"/>
        <end position="450"/>
    </location>
</feature>
<organism evidence="4 5">
    <name type="scientific">Haloechinothrix alba</name>
    <dbReference type="NCBI Taxonomy" id="664784"/>
    <lineage>
        <taxon>Bacteria</taxon>
        <taxon>Bacillati</taxon>
        <taxon>Actinomycetota</taxon>
        <taxon>Actinomycetes</taxon>
        <taxon>Pseudonocardiales</taxon>
        <taxon>Pseudonocardiaceae</taxon>
        <taxon>Haloechinothrix</taxon>
    </lineage>
</organism>
<dbReference type="GO" id="GO:0005543">
    <property type="term" value="F:phospholipid binding"/>
    <property type="evidence" value="ECO:0007669"/>
    <property type="project" value="TreeGrafter"/>
</dbReference>
<dbReference type="AlphaFoldDB" id="A0A239A9M2"/>
<dbReference type="GO" id="GO:0005548">
    <property type="term" value="F:phospholipid transporter activity"/>
    <property type="evidence" value="ECO:0007669"/>
    <property type="project" value="TreeGrafter"/>
</dbReference>
<dbReference type="RefSeq" id="WP_089303378.1">
    <property type="nucleotide sequence ID" value="NZ_FZNW01000034.1"/>
</dbReference>
<evidence type="ECO:0000313" key="5">
    <source>
        <dbReference type="Proteomes" id="UP000198348"/>
    </source>
</evidence>
<dbReference type="PANTHER" id="PTHR33371:SF4">
    <property type="entry name" value="INTERMEMBRANE PHOSPHOLIPID TRANSPORT SYSTEM BINDING PROTEIN MLAD"/>
    <property type="match status" value="1"/>
</dbReference>
<dbReference type="PANTHER" id="PTHR33371">
    <property type="entry name" value="INTERMEMBRANE PHOSPHOLIPID TRANSPORT SYSTEM BINDING PROTEIN MLAD-RELATED"/>
    <property type="match status" value="1"/>
</dbReference>
<dbReference type="EMBL" id="FZNW01000034">
    <property type="protein sequence ID" value="SNR92356.1"/>
    <property type="molecule type" value="Genomic_DNA"/>
</dbReference>
<protein>
    <submittedName>
        <fullName evidence="4">Phospholipid/cholesterol/gamma-HCH transport system substrate-binding protein</fullName>
    </submittedName>
</protein>
<name>A0A239A9M2_9PSEU</name>
<proteinExistence type="predicted"/>
<evidence type="ECO:0000259" key="3">
    <source>
        <dbReference type="Pfam" id="PF02470"/>
    </source>
</evidence>
<dbReference type="Pfam" id="PF02470">
    <property type="entry name" value="MlaD"/>
    <property type="match status" value="1"/>
</dbReference>
<sequence>MKRTVILGVAAAIAAVPSIAAAGLSIGSSDEADEEKVIGYFTDAGPLNQGADVRAAGAKVGMVDDISLQDGRARVALEVESSVLPLHQDARMTVRPVNLLGESYLELDAGSPNQEFAEDAEVPPERTEVAVGLQDVINAFDDPTSTGLAALLTTLGEGMNESGDEAAKAIKALAPAMRQSDELAGVLNDQNAVLNELVEQLSPVAEELAASEGAALDRLVESTDETMSTLAANHRELNSALAELPATVAESREALRELAGAADATTPTLEAIRPVTDNLSEITGELRQFADAADPALASLTPVLERADELLEQAAPAVSQLRKAGPDLAATAKNLRPVGDTLLDEHLGDLMEFVKKWSLSTNGRDELGHYFRGTLWVTPETLTDLAAAIGSPLDDDAPAEQTESNTATQDPTEIVPDLPSGTDEVGDSGSATGLRPEQEEAMLGQLLGGA</sequence>
<reference evidence="4 5" key="1">
    <citation type="submission" date="2017-06" db="EMBL/GenBank/DDBJ databases">
        <authorList>
            <person name="Kim H.J."/>
            <person name="Triplett B.A."/>
        </authorList>
    </citation>
    <scope>NUCLEOTIDE SEQUENCE [LARGE SCALE GENOMIC DNA]</scope>
    <source>
        <strain evidence="4 5">DSM 45207</strain>
    </source>
</reference>
<dbReference type="InterPro" id="IPR052336">
    <property type="entry name" value="MlaD_Phospholipid_Transporter"/>
</dbReference>